<protein>
    <recommendedName>
        <fullName evidence="3">HMG box domain-containing protein</fullName>
    </recommendedName>
</protein>
<reference evidence="4 5" key="1">
    <citation type="journal article" date="2012" name="New Phytol.">
        <title>Insight into trade-off between wood decay and parasitism from the genome of a fungal forest pathogen.</title>
        <authorList>
            <person name="Olson A."/>
            <person name="Aerts A."/>
            <person name="Asiegbu F."/>
            <person name="Belbahri L."/>
            <person name="Bouzid O."/>
            <person name="Broberg A."/>
            <person name="Canback B."/>
            <person name="Coutinho P.M."/>
            <person name="Cullen D."/>
            <person name="Dalman K."/>
            <person name="Deflorio G."/>
            <person name="van Diepen L.T."/>
            <person name="Dunand C."/>
            <person name="Duplessis S."/>
            <person name="Durling M."/>
            <person name="Gonthier P."/>
            <person name="Grimwood J."/>
            <person name="Fossdal C.G."/>
            <person name="Hansson D."/>
            <person name="Henrissat B."/>
            <person name="Hietala A."/>
            <person name="Himmelstrand K."/>
            <person name="Hoffmeister D."/>
            <person name="Hogberg N."/>
            <person name="James T.Y."/>
            <person name="Karlsson M."/>
            <person name="Kohler A."/>
            <person name="Kues U."/>
            <person name="Lee Y.H."/>
            <person name="Lin Y.C."/>
            <person name="Lind M."/>
            <person name="Lindquist E."/>
            <person name="Lombard V."/>
            <person name="Lucas S."/>
            <person name="Lunden K."/>
            <person name="Morin E."/>
            <person name="Murat C."/>
            <person name="Park J."/>
            <person name="Raffaello T."/>
            <person name="Rouze P."/>
            <person name="Salamov A."/>
            <person name="Schmutz J."/>
            <person name="Solheim H."/>
            <person name="Stahlberg J."/>
            <person name="Velez H."/>
            <person name="de Vries R.P."/>
            <person name="Wiebenga A."/>
            <person name="Woodward S."/>
            <person name="Yakovlev I."/>
            <person name="Garbelotto M."/>
            <person name="Martin F."/>
            <person name="Grigoriev I.V."/>
            <person name="Stenlid J."/>
        </authorList>
    </citation>
    <scope>NUCLEOTIDE SEQUENCE [LARGE SCALE GENOMIC DNA]</scope>
    <source>
        <strain evidence="4 5">TC 32-1</strain>
    </source>
</reference>
<keyword evidence="5" id="KW-1185">Reference proteome</keyword>
<feature type="region of interest" description="Disordered" evidence="2">
    <location>
        <begin position="43"/>
        <end position="71"/>
    </location>
</feature>
<feature type="domain" description="HMG box" evidence="3">
    <location>
        <begin position="113"/>
        <end position="182"/>
    </location>
</feature>
<sequence>MGFNGNSFSSHNSPSLSMLSNASPPSNLEWTTLNTWSFPLSSQNLEQSSSEPSALTPNNPSLSTGLPISNDDIKSSMTYPSTISAVQNSPHQQRVTSFLHQSHAPPAISRAHSGKGSNSFMLFRSDFIKTGRVPKAVECRQQNISKIAGECWRLMSDEEKQKWRQKAADAALEHSSKHPSHKSERSSRSKCRQRTQVREDPQEAQVKDRIREIREKYCGALGPAPPPFRRRRAKSSGRFSQDRSAWGTTSLPASRAVTPSTVTCSPFDSPLLPPSELERMSRPESRTSSAISQASHRSTPANDSPSPFVRDLYLHRRWHPVDADAVEDKTTVLAFGHVTTPVRMEQISPMIPFAGDDISLIPRVEDSAPMLVSGTDVMMPKDSGSQGSPDQAWLAQFDVFDTSILDQSESLPQITLSEYAEGPSNPQIPYMNSFLSDPLFLPSFFEQTYSTSTRTPSELEGALHEHHPASGSKTRPHHNASTSYSSSRSAQASRLH</sequence>
<dbReference type="AlphaFoldDB" id="W4KFZ4"/>
<dbReference type="InterPro" id="IPR036910">
    <property type="entry name" value="HMG_box_dom_sf"/>
</dbReference>
<evidence type="ECO:0000259" key="3">
    <source>
        <dbReference type="PROSITE" id="PS50118"/>
    </source>
</evidence>
<dbReference type="SMART" id="SM00398">
    <property type="entry name" value="HMG"/>
    <property type="match status" value="1"/>
</dbReference>
<feature type="compositionally biased region" description="Polar residues" evidence="2">
    <location>
        <begin position="55"/>
        <end position="67"/>
    </location>
</feature>
<feature type="compositionally biased region" description="Basic and acidic residues" evidence="2">
    <location>
        <begin position="171"/>
        <end position="187"/>
    </location>
</feature>
<gene>
    <name evidence="4" type="ORF">HETIRDRAFT_458095</name>
</gene>
<dbReference type="eggNOG" id="ENOG502RSDQ">
    <property type="taxonomic scope" value="Eukaryota"/>
</dbReference>
<evidence type="ECO:0000313" key="5">
    <source>
        <dbReference type="Proteomes" id="UP000030671"/>
    </source>
</evidence>
<feature type="compositionally biased region" description="Basic and acidic residues" evidence="2">
    <location>
        <begin position="276"/>
        <end position="285"/>
    </location>
</feature>
<dbReference type="SUPFAM" id="SSF47095">
    <property type="entry name" value="HMG-box"/>
    <property type="match status" value="1"/>
</dbReference>
<organism evidence="4 5">
    <name type="scientific">Heterobasidion irregulare (strain TC 32-1)</name>
    <dbReference type="NCBI Taxonomy" id="747525"/>
    <lineage>
        <taxon>Eukaryota</taxon>
        <taxon>Fungi</taxon>
        <taxon>Dikarya</taxon>
        <taxon>Basidiomycota</taxon>
        <taxon>Agaricomycotina</taxon>
        <taxon>Agaricomycetes</taxon>
        <taxon>Russulales</taxon>
        <taxon>Bondarzewiaceae</taxon>
        <taxon>Heterobasidion</taxon>
        <taxon>Heterobasidion annosum species complex</taxon>
    </lineage>
</organism>
<dbReference type="HOGENOM" id="CLU_549879_0_0_1"/>
<dbReference type="RefSeq" id="XP_009543922.1">
    <property type="nucleotide sequence ID" value="XM_009545627.1"/>
</dbReference>
<dbReference type="Proteomes" id="UP000030671">
    <property type="component" value="Unassembled WGS sequence"/>
</dbReference>
<keyword evidence="1" id="KW-0238">DNA-binding</keyword>
<evidence type="ECO:0000256" key="2">
    <source>
        <dbReference type="SAM" id="MobiDB-lite"/>
    </source>
</evidence>
<dbReference type="CDD" id="cd01389">
    <property type="entry name" value="HMG-box_ROX1-like"/>
    <property type="match status" value="1"/>
</dbReference>
<feature type="compositionally biased region" description="Polar residues" evidence="2">
    <location>
        <begin position="286"/>
        <end position="305"/>
    </location>
</feature>
<evidence type="ECO:0000256" key="1">
    <source>
        <dbReference type="PROSITE-ProRule" id="PRU00267"/>
    </source>
</evidence>
<feature type="region of interest" description="Disordered" evidence="2">
    <location>
        <begin position="219"/>
        <end position="306"/>
    </location>
</feature>
<feature type="compositionally biased region" description="Low complexity" evidence="2">
    <location>
        <begin position="1"/>
        <end position="21"/>
    </location>
</feature>
<dbReference type="KEGG" id="hir:HETIRDRAFT_458095"/>
<dbReference type="GO" id="GO:0005634">
    <property type="term" value="C:nucleus"/>
    <property type="evidence" value="ECO:0007669"/>
    <property type="project" value="UniProtKB-UniRule"/>
</dbReference>
<feature type="compositionally biased region" description="Polar residues" evidence="2">
    <location>
        <begin position="237"/>
        <end position="266"/>
    </location>
</feature>
<keyword evidence="1" id="KW-0539">Nucleus</keyword>
<feature type="compositionally biased region" description="Low complexity" evidence="2">
    <location>
        <begin position="480"/>
        <end position="496"/>
    </location>
</feature>
<feature type="DNA-binding region" description="HMG box" evidence="1">
    <location>
        <begin position="113"/>
        <end position="182"/>
    </location>
</feature>
<dbReference type="PROSITE" id="PS50118">
    <property type="entry name" value="HMG_BOX_2"/>
    <property type="match status" value="1"/>
</dbReference>
<name>W4KFZ4_HETIT</name>
<feature type="region of interest" description="Disordered" evidence="2">
    <location>
        <begin position="451"/>
        <end position="496"/>
    </location>
</feature>
<feature type="region of interest" description="Disordered" evidence="2">
    <location>
        <begin position="163"/>
        <end position="205"/>
    </location>
</feature>
<feature type="compositionally biased region" description="Basic and acidic residues" evidence="2">
    <location>
        <begin position="196"/>
        <end position="205"/>
    </location>
</feature>
<accession>W4KFZ4</accession>
<feature type="region of interest" description="Disordered" evidence="2">
    <location>
        <begin position="1"/>
        <end position="24"/>
    </location>
</feature>
<dbReference type="Gene3D" id="1.10.30.10">
    <property type="entry name" value="High mobility group box domain"/>
    <property type="match status" value="1"/>
</dbReference>
<dbReference type="GO" id="GO:0003677">
    <property type="term" value="F:DNA binding"/>
    <property type="evidence" value="ECO:0007669"/>
    <property type="project" value="UniProtKB-UniRule"/>
</dbReference>
<dbReference type="InParanoid" id="W4KFZ4"/>
<dbReference type="InterPro" id="IPR009071">
    <property type="entry name" value="HMG_box_dom"/>
</dbReference>
<dbReference type="GeneID" id="20676884"/>
<dbReference type="Pfam" id="PF00505">
    <property type="entry name" value="HMG_box"/>
    <property type="match status" value="1"/>
</dbReference>
<feature type="compositionally biased region" description="Low complexity" evidence="2">
    <location>
        <begin position="43"/>
        <end position="53"/>
    </location>
</feature>
<dbReference type="EMBL" id="KI925456">
    <property type="protein sequence ID" value="ETW84230.1"/>
    <property type="molecule type" value="Genomic_DNA"/>
</dbReference>
<dbReference type="OrthoDB" id="6247875at2759"/>
<evidence type="ECO:0000313" key="4">
    <source>
        <dbReference type="EMBL" id="ETW84230.1"/>
    </source>
</evidence>
<proteinExistence type="predicted"/>